<name>A0ABV8NYV3_9BURK</name>
<keyword evidence="3" id="KW-1185">Reference proteome</keyword>
<feature type="domain" description="Bacteriophage lambda Replication protein O N-terminal" evidence="1">
    <location>
        <begin position="14"/>
        <end position="110"/>
    </location>
</feature>
<reference evidence="3" key="1">
    <citation type="journal article" date="2019" name="Int. J. Syst. Evol. Microbiol.">
        <title>The Global Catalogue of Microorganisms (GCM) 10K type strain sequencing project: providing services to taxonomists for standard genome sequencing and annotation.</title>
        <authorList>
            <consortium name="The Broad Institute Genomics Platform"/>
            <consortium name="The Broad Institute Genome Sequencing Center for Infectious Disease"/>
            <person name="Wu L."/>
            <person name="Ma J."/>
        </authorList>
    </citation>
    <scope>NUCLEOTIDE SEQUENCE [LARGE SCALE GENOMIC DNA]</scope>
    <source>
        <strain evidence="3">LMG 24813</strain>
    </source>
</reference>
<dbReference type="Proteomes" id="UP001595848">
    <property type="component" value="Unassembled WGS sequence"/>
</dbReference>
<dbReference type="EMBL" id="JBHSBV010000002">
    <property type="protein sequence ID" value="MFC4200647.1"/>
    <property type="molecule type" value="Genomic_DNA"/>
</dbReference>
<proteinExistence type="predicted"/>
<comment type="caution">
    <text evidence="2">The sequence shown here is derived from an EMBL/GenBank/DDBJ whole genome shotgun (WGS) entry which is preliminary data.</text>
</comment>
<dbReference type="RefSeq" id="WP_217964115.1">
    <property type="nucleotide sequence ID" value="NZ_JAHTBN010000003.1"/>
</dbReference>
<dbReference type="Pfam" id="PF04492">
    <property type="entry name" value="Phage_rep_O"/>
    <property type="match status" value="1"/>
</dbReference>
<protein>
    <submittedName>
        <fullName evidence="2">Replication protein</fullName>
    </submittedName>
</protein>
<evidence type="ECO:0000313" key="3">
    <source>
        <dbReference type="Proteomes" id="UP001595848"/>
    </source>
</evidence>
<accession>A0ABV8NYV3</accession>
<evidence type="ECO:0000259" key="1">
    <source>
        <dbReference type="Pfam" id="PF04492"/>
    </source>
</evidence>
<sequence>MSNVIPMPKPKSPQTEDGFVRIARELHLAILAYPLKLSAFRVLQAVIHKTYGYQKTEDDISASQIGALCGGMLREHVTRALNELASLRIILKRSGRYGSIIRVNKDYSQWVGWPNGCPDFRKKDSANLAHPGADFALEEQEDSHSEISANLALDSANSALADSASFAQVCKTEGADSANLAQVGSAKLAHTKDNLPKDNKTKEKNICAPQADRVNAKPARAGQTGRAMTAETQARFEKFYQAYPRKRSRGVAEKAFARINPDDELLETMLAAIEVAKRSEGWNNGYIPHPGSWLNAKGWLDHIDTAYSAVESEVIQAYNDALGSECGRIDPDIYTSARAGRIRDFLTLSPVENFWKAYFPWVRDRCNLPTHVGFDYLISRDGFSKVKGGMFQVDAP</sequence>
<dbReference type="InterPro" id="IPR006497">
    <property type="entry name" value="Phage_lambda_VrpO_N"/>
</dbReference>
<dbReference type="NCBIfam" id="TIGR01610">
    <property type="entry name" value="phage_O_Nterm"/>
    <property type="match status" value="1"/>
</dbReference>
<organism evidence="2 3">
    <name type="scientific">Candidimonas humi</name>
    <dbReference type="NCBI Taxonomy" id="683355"/>
    <lineage>
        <taxon>Bacteria</taxon>
        <taxon>Pseudomonadati</taxon>
        <taxon>Pseudomonadota</taxon>
        <taxon>Betaproteobacteria</taxon>
        <taxon>Burkholderiales</taxon>
        <taxon>Alcaligenaceae</taxon>
        <taxon>Candidimonas</taxon>
    </lineage>
</organism>
<gene>
    <name evidence="2" type="ORF">ACFOY1_06760</name>
</gene>
<evidence type="ECO:0000313" key="2">
    <source>
        <dbReference type="EMBL" id="MFC4200647.1"/>
    </source>
</evidence>